<evidence type="ECO:0000313" key="2">
    <source>
        <dbReference type="Proteomes" id="UP000307461"/>
    </source>
</evidence>
<dbReference type="Proteomes" id="UP000307461">
    <property type="component" value="Segment"/>
</dbReference>
<dbReference type="EMBL" id="MK373772">
    <property type="protein sequence ID" value="QBQ76648.1"/>
    <property type="molecule type" value="Genomic_DNA"/>
</dbReference>
<name>A0A482MSK2_9CAUD</name>
<evidence type="ECO:0000313" key="1">
    <source>
        <dbReference type="EMBL" id="QBQ76648.1"/>
    </source>
</evidence>
<reference evidence="1 2" key="1">
    <citation type="submission" date="2019-01" db="EMBL/GenBank/DDBJ databases">
        <title>Still something new to discover - new insights into E. coli phage diversity and taxonomy.</title>
        <authorList>
            <person name="Korf I.H.E."/>
            <person name="Adriaennsens E."/>
            <person name="Dreiseikelmann B."/>
            <person name="Kropinski A."/>
            <person name="Nimtz M."/>
            <person name="Meier-Kolthoff J.P."/>
            <person name="Rohde M."/>
            <person name="van Raaij M."/>
            <person name="Wittmann J."/>
        </authorList>
    </citation>
    <scope>NUCLEOTIDE SEQUENCE [LARGE SCALE GENOMIC DNA]</scope>
</reference>
<organism evidence="1 2">
    <name type="scientific">Escherichia phage PTXU04</name>
    <dbReference type="NCBI Taxonomy" id="2508206"/>
    <lineage>
        <taxon>Viruses</taxon>
        <taxon>Duplodnaviria</taxon>
        <taxon>Heunggongvirae</taxon>
        <taxon>Uroviricota</taxon>
        <taxon>Caudoviricetes</taxon>
        <taxon>Xuquatrovirus</taxon>
        <taxon>Xuquatrovirus PTXU04</taxon>
    </lineage>
</organism>
<sequence>MAILWLNDLRKCDEHGHYSAKRWGEKCPVCSGKVGRKKGNEKDE</sequence>
<accession>A0A482MSK2</accession>
<keyword evidence="2" id="KW-1185">Reference proteome</keyword>
<protein>
    <submittedName>
        <fullName evidence="1">Uncharacterized protein</fullName>
    </submittedName>
</protein>
<gene>
    <name evidence="1" type="ORF">PTXU04_00034</name>
</gene>
<proteinExistence type="predicted"/>